<dbReference type="GO" id="GO:0004519">
    <property type="term" value="F:endonuclease activity"/>
    <property type="evidence" value="ECO:0007669"/>
    <property type="project" value="UniProtKB-KW"/>
</dbReference>
<dbReference type="GO" id="GO:0016787">
    <property type="term" value="F:hydrolase activity"/>
    <property type="evidence" value="ECO:0007669"/>
    <property type="project" value="UniProtKB-KW"/>
</dbReference>
<keyword evidence="4" id="KW-0472">Membrane</keyword>
<keyword evidence="1" id="KW-0540">Nuclease</keyword>
<name>A0A2H0KJ66_9BACT</name>
<evidence type="ECO:0000256" key="4">
    <source>
        <dbReference type="SAM" id="Phobius"/>
    </source>
</evidence>
<keyword evidence="2" id="KW-0255">Endonuclease</keyword>
<feature type="non-terminal residue" evidence="6">
    <location>
        <position position="156"/>
    </location>
</feature>
<dbReference type="EMBL" id="PCVK01000121">
    <property type="protein sequence ID" value="PIQ71286.1"/>
    <property type="molecule type" value="Genomic_DNA"/>
</dbReference>
<dbReference type="PANTHER" id="PTHR12302:SF3">
    <property type="entry name" value="SERINE_THREONINE-PROTEIN KINASE 31"/>
    <property type="match status" value="1"/>
</dbReference>
<dbReference type="Proteomes" id="UP000229497">
    <property type="component" value="Unassembled WGS sequence"/>
</dbReference>
<feature type="transmembrane region" description="Helical" evidence="4">
    <location>
        <begin position="6"/>
        <end position="26"/>
    </location>
</feature>
<dbReference type="Pfam" id="PF00565">
    <property type="entry name" value="SNase"/>
    <property type="match status" value="1"/>
</dbReference>
<dbReference type="PANTHER" id="PTHR12302">
    <property type="entry name" value="EBNA2 BINDING PROTEIN P100"/>
    <property type="match status" value="1"/>
</dbReference>
<feature type="domain" description="TNase-like" evidence="5">
    <location>
        <begin position="33"/>
        <end position="151"/>
    </location>
</feature>
<evidence type="ECO:0000313" key="6">
    <source>
        <dbReference type="EMBL" id="PIQ71286.1"/>
    </source>
</evidence>
<keyword evidence="4" id="KW-1133">Transmembrane helix</keyword>
<comment type="caution">
    <text evidence="6">The sequence shown here is derived from an EMBL/GenBank/DDBJ whole genome shotgun (WGS) entry which is preliminary data.</text>
</comment>
<keyword evidence="4" id="KW-0812">Transmembrane</keyword>
<evidence type="ECO:0000313" key="7">
    <source>
        <dbReference type="Proteomes" id="UP000229497"/>
    </source>
</evidence>
<dbReference type="Gene3D" id="2.40.50.90">
    <property type="match status" value="1"/>
</dbReference>
<protein>
    <recommendedName>
        <fullName evidence="5">TNase-like domain-containing protein</fullName>
    </recommendedName>
</protein>
<dbReference type="PROSITE" id="PS50830">
    <property type="entry name" value="TNASE_3"/>
    <property type="match status" value="1"/>
</dbReference>
<evidence type="ECO:0000256" key="1">
    <source>
        <dbReference type="ARBA" id="ARBA00022722"/>
    </source>
</evidence>
<accession>A0A2H0KJ66</accession>
<gene>
    <name evidence="6" type="ORF">COV87_04285</name>
</gene>
<evidence type="ECO:0000256" key="2">
    <source>
        <dbReference type="ARBA" id="ARBA00022759"/>
    </source>
</evidence>
<organism evidence="6 7">
    <name type="scientific">Candidatus Roizmanbacteria bacterium CG11_big_fil_rev_8_21_14_0_20_37_16</name>
    <dbReference type="NCBI Taxonomy" id="1974857"/>
    <lineage>
        <taxon>Bacteria</taxon>
        <taxon>Candidatus Roizmaniibacteriota</taxon>
    </lineage>
</organism>
<dbReference type="InterPro" id="IPR035437">
    <property type="entry name" value="SNase_OB-fold_sf"/>
</dbReference>
<dbReference type="InterPro" id="IPR016071">
    <property type="entry name" value="Staphylococal_nuclease_OB-fold"/>
</dbReference>
<dbReference type="SUPFAM" id="SSF50199">
    <property type="entry name" value="Staphylococcal nuclease"/>
    <property type="match status" value="1"/>
</dbReference>
<keyword evidence="3" id="KW-0378">Hydrolase</keyword>
<dbReference type="SMART" id="SM00318">
    <property type="entry name" value="SNc"/>
    <property type="match status" value="1"/>
</dbReference>
<evidence type="ECO:0000259" key="5">
    <source>
        <dbReference type="PROSITE" id="PS50830"/>
    </source>
</evidence>
<proteinExistence type="predicted"/>
<evidence type="ECO:0000256" key="3">
    <source>
        <dbReference type="ARBA" id="ARBA00022801"/>
    </source>
</evidence>
<dbReference type="AlphaFoldDB" id="A0A2H0KJ66"/>
<sequence>MNKGIVHVILGVLLAISVSLNVYLGYTVNRQKKVNTVKVIGVIDGDTIVLENKTRLRLRQLDAPETELCGGAQAKELLSSYVQDKLVRIEEQIPDQTGRAMALLSVDDSAVNEQMLASGWVRYHSDTTSQTLRLKEVSQNAKVEKKGIYSELCLQT</sequence>
<reference evidence="6 7" key="1">
    <citation type="submission" date="2017-09" db="EMBL/GenBank/DDBJ databases">
        <title>Depth-based differentiation of microbial function through sediment-hosted aquifers and enrichment of novel symbionts in the deep terrestrial subsurface.</title>
        <authorList>
            <person name="Probst A.J."/>
            <person name="Ladd B."/>
            <person name="Jarett J.K."/>
            <person name="Geller-Mcgrath D.E."/>
            <person name="Sieber C.M."/>
            <person name="Emerson J.B."/>
            <person name="Anantharaman K."/>
            <person name="Thomas B.C."/>
            <person name="Malmstrom R."/>
            <person name="Stieglmeier M."/>
            <person name="Klingl A."/>
            <person name="Woyke T."/>
            <person name="Ryan C.M."/>
            <person name="Banfield J.F."/>
        </authorList>
    </citation>
    <scope>NUCLEOTIDE SEQUENCE [LARGE SCALE GENOMIC DNA]</scope>
    <source>
        <strain evidence="6">CG11_big_fil_rev_8_21_14_0_20_37_16</strain>
    </source>
</reference>